<dbReference type="EMBL" id="JADQDK010000001">
    <property type="protein sequence ID" value="MBW0133790.1"/>
    <property type="molecule type" value="Genomic_DNA"/>
</dbReference>
<name>A0ABS6UNI0_9PSEU</name>
<dbReference type="InterPro" id="IPR002509">
    <property type="entry name" value="NODB_dom"/>
</dbReference>
<organism evidence="3 4">
    <name type="scientific">Pseudonocardia abyssalis</name>
    <dbReference type="NCBI Taxonomy" id="2792008"/>
    <lineage>
        <taxon>Bacteria</taxon>
        <taxon>Bacillati</taxon>
        <taxon>Actinomycetota</taxon>
        <taxon>Actinomycetes</taxon>
        <taxon>Pseudonocardiales</taxon>
        <taxon>Pseudonocardiaceae</taxon>
        <taxon>Pseudonocardia</taxon>
    </lineage>
</organism>
<gene>
    <name evidence="3" type="ORF">I4I81_05935</name>
</gene>
<evidence type="ECO:0000313" key="4">
    <source>
        <dbReference type="Proteomes" id="UP000694287"/>
    </source>
</evidence>
<evidence type="ECO:0000313" key="3">
    <source>
        <dbReference type="EMBL" id="MBW0133790.1"/>
    </source>
</evidence>
<dbReference type="CDD" id="cd10917">
    <property type="entry name" value="CE4_NodB_like_6s_7s"/>
    <property type="match status" value="1"/>
</dbReference>
<keyword evidence="4" id="KW-1185">Reference proteome</keyword>
<dbReference type="Pfam" id="PF01522">
    <property type="entry name" value="Polysacc_deac_1"/>
    <property type="match status" value="1"/>
</dbReference>
<comment type="caution">
    <text evidence="3">The sequence shown here is derived from an EMBL/GenBank/DDBJ whole genome shotgun (WGS) entry which is preliminary data.</text>
</comment>
<keyword evidence="1" id="KW-0732">Signal</keyword>
<proteinExistence type="predicted"/>
<feature type="domain" description="NodB homology" evidence="2">
    <location>
        <begin position="57"/>
        <end position="239"/>
    </location>
</feature>
<sequence length="462" mass="48970">MTTAATVRSRAGRALTVALGALLAVTGALLTAPVAAADDAPPARAAVFTRGADPGPRVVTLTLDADWYTPGDVPRVLQILRDNGITAGFALTGRYVERYPDQVRAIAAAGHKLINHSYDHPAFTGLTTAQRADQLDRAEAAFRRLGLTTAGWFRAPYRDGYLDDGVRADLAARGDWISYDWTFDTTGYLGVPSEVILDRVRRYTVPGGIVLMHLSSDSTDTAALPAVIATLRGMGYGFTDPYRSVTRGAIGWHYAGLGAQRSVLGDPRTAEMVATTAGTAVQWFEGGRVYWRDALGAHEVHGAIGARFAGLGSVTSLLGFPVTDETPTPDGTGRFNHFEHGGSLYWTPATGARLVYGAIRAKWASLGWERGFLGYPVGDEVGVTGGRASQFQGGSVYWSAATGAHEVHGAILGRYLAQGGTAGRLGLPVSDEYTVPGGRRSDFRGGWLRWDAVTGAVTTGNP</sequence>
<protein>
    <submittedName>
        <fullName evidence="3">Polysaccharide deacetylase family protein</fullName>
    </submittedName>
</protein>
<dbReference type="InterPro" id="IPR013207">
    <property type="entry name" value="LGFP"/>
</dbReference>
<feature type="signal peptide" evidence="1">
    <location>
        <begin position="1"/>
        <end position="36"/>
    </location>
</feature>
<feature type="chain" id="PRO_5046587396" evidence="1">
    <location>
        <begin position="37"/>
        <end position="462"/>
    </location>
</feature>
<dbReference type="PANTHER" id="PTHR10587">
    <property type="entry name" value="GLYCOSYL TRANSFERASE-RELATED"/>
    <property type="match status" value="1"/>
</dbReference>
<reference evidence="3 4" key="1">
    <citation type="submission" date="2020-11" db="EMBL/GenBank/DDBJ databases">
        <title>Pseudonocardia abyssalis sp. nov. and Pseudonocardia oceani sp. nov., description and phylogenomic analysis of two novel actinomycetes isolated from the deep Southern Ocean.</title>
        <authorList>
            <person name="Parra J."/>
        </authorList>
    </citation>
    <scope>NUCLEOTIDE SEQUENCE [LARGE SCALE GENOMIC DNA]</scope>
    <source>
        <strain evidence="3 4">KRD-168</strain>
    </source>
</reference>
<evidence type="ECO:0000259" key="2">
    <source>
        <dbReference type="PROSITE" id="PS51677"/>
    </source>
</evidence>
<dbReference type="PROSITE" id="PS51677">
    <property type="entry name" value="NODB"/>
    <property type="match status" value="1"/>
</dbReference>
<dbReference type="Proteomes" id="UP000694287">
    <property type="component" value="Unassembled WGS sequence"/>
</dbReference>
<evidence type="ECO:0000256" key="1">
    <source>
        <dbReference type="SAM" id="SignalP"/>
    </source>
</evidence>
<dbReference type="RefSeq" id="WP_218615868.1">
    <property type="nucleotide sequence ID" value="NZ_JADQDK010000001.1"/>
</dbReference>
<dbReference type="InterPro" id="IPR050248">
    <property type="entry name" value="Polysacc_deacetylase_ArnD"/>
</dbReference>
<accession>A0ABS6UNI0</accession>
<dbReference type="Pfam" id="PF08310">
    <property type="entry name" value="LGFP"/>
    <property type="match status" value="4"/>
</dbReference>